<dbReference type="CDD" id="cd05930">
    <property type="entry name" value="A_NRPS"/>
    <property type="match status" value="1"/>
</dbReference>
<feature type="domain" description="Carrier" evidence="5">
    <location>
        <begin position="2015"/>
        <end position="2090"/>
    </location>
</feature>
<dbReference type="FunFam" id="3.30.300.30:FF:000010">
    <property type="entry name" value="Enterobactin synthetase component F"/>
    <property type="match status" value="1"/>
</dbReference>
<reference evidence="6 7" key="1">
    <citation type="submission" date="2017-08" db="EMBL/GenBank/DDBJ databases">
        <title>Complete Genome Sequence of Bacillus kochii Oregon-R-modENCODE STRAIN BDGP4, isolated from Drosophila melanogaster gut.</title>
        <authorList>
            <person name="Wan K.H."/>
            <person name="Yu C."/>
            <person name="Park S."/>
            <person name="Hammonds A.S."/>
            <person name="Booth B.W."/>
            <person name="Celniker S.E."/>
        </authorList>
    </citation>
    <scope>NUCLEOTIDE SEQUENCE [LARGE SCALE GENOMIC DNA]</scope>
    <source>
        <strain evidence="6 7">BDGP4</strain>
    </source>
</reference>
<name>A0A248TMN3_9BACI</name>
<evidence type="ECO:0000256" key="3">
    <source>
        <dbReference type="ARBA" id="ARBA00022450"/>
    </source>
</evidence>
<organism evidence="6 7">
    <name type="scientific">Cytobacillus kochii</name>
    <dbReference type="NCBI Taxonomy" id="859143"/>
    <lineage>
        <taxon>Bacteria</taxon>
        <taxon>Bacillati</taxon>
        <taxon>Bacillota</taxon>
        <taxon>Bacilli</taxon>
        <taxon>Bacillales</taxon>
        <taxon>Bacillaceae</taxon>
        <taxon>Cytobacillus</taxon>
    </lineage>
</organism>
<dbReference type="NCBIfam" id="NF003417">
    <property type="entry name" value="PRK04813.1"/>
    <property type="match status" value="2"/>
</dbReference>
<dbReference type="GO" id="GO:0044550">
    <property type="term" value="P:secondary metabolite biosynthetic process"/>
    <property type="evidence" value="ECO:0007669"/>
    <property type="project" value="UniProtKB-ARBA"/>
</dbReference>
<evidence type="ECO:0000256" key="1">
    <source>
        <dbReference type="ARBA" id="ARBA00001957"/>
    </source>
</evidence>
<dbReference type="SMART" id="SM00823">
    <property type="entry name" value="PKS_PP"/>
    <property type="match status" value="2"/>
</dbReference>
<dbReference type="InterPro" id="IPR009081">
    <property type="entry name" value="PP-bd_ACP"/>
</dbReference>
<sequence length="2368" mass="269277">MISEATKLQATDAQAGIWYAHELDERKTAYNTGEYVEINGRINVSLLIESIKSTVQEADSLHITFFEENGKLYQVLQKPNEVPVQYIDVSLMKTPKQTAIDLMNDDLSLSIDLKKGPIYKQILFKIASDEYLWYQKIHHIACDALGFSLITNKVASTYSAYLKEKFEPEPAFKPLSLLIEEEHKYKESSLYMEDQKYWKEKYKGVTHDVSLSQNELQSSEATSTIKIAEKLTATEFQKIKNKAKEWKIAWPHLVIAAMGVYQYKITGDRKSLLTLPMMNRSTVAMNIPATTMNILPLLLSFSNDSTFMSLVKEVVNETRENSKHQHYRQEQLQRDLGTIGQSSFLNSFQVNIMPFTYQPIFGDVAATTYKLATGPIDLMNMNMFEQDRDGSLRVDIEANGTKFQQLEVEQHASRIIHWLKRLPSIDGGQPIWKINLLLDEENALMRKDLGCETAESVHPLIQFKEMVKKYPQHPALEYSGEIWTYEQLDKMTSALAKEMISTGYHYPFIAGIAVSRSANILVAILAVWKAGGAYVPIDIDYPESRLNYMLKDSQTQLILTDTEGKQKLPKSFQPYLMTIDVFKDKSETLLPPVNSGDPAYMIYTSGSTGNPKGVLVPAKSLSYFLSAMNKHLQLNHMDRFYALTTISFDISILELILPITVGGTCVIAKNAVISDPPNIVKELKEKHISAVQATPTHWQMILPFITEELQDVKVLVGGEKLPSHTAKQMQTLCQEVHHVYGPTETTIWSTHYVLTSVDGFTSPPLGDALSGTEIYILDENLQLVAPGRPGEIYIAGEAVTYGYYRKPALTSSRFVANPFTENGQRMYRTGDIGIRDLSGKLHYVKRSDDQVKVRGHRMELGEIEHHLLAHPNVKSCKVIVREDQPGDQRITAYIIAAENVKKTSEDFNSYLREFLPDYMIPSFFMYLDAFPLTLNGKLNLRELPNPLESNASYTDDESWTPLQKDVYNIFRQILMLNEIRETDSFFALGGHSLLASQLLGKLREEFGLSLSFSAFYQNPTIQFIVEQVKEQSDNKFEGRKLKPHKRDQYAPMSHEQKRLWFIEQTENVGSTYYIPVVVKLKGTLRKDALYESLVEVMKKHEALRTVIETKDGEVYQRVLSVDEATLKYYEKTINRNELNHEIDEAIKMPIDWENELGWHSYLFRINEKENILCIVYHHLFADGWSIAPFMEDVSTAYEAFVKGDQPVLSSLPIQYGDYAFWQQEMLVDDMEEKLAFWKKQLAHIPEAIPLPLGVERPEKRMVEGGRLTFEMDKNLYRQLNQLAKDEDVTLFMVLQSALATLYHRLGAGDDIAFGTPVAGRNELSLQAIVGFFVNTIVLRTDVSGNPSFLQLLHRVKKQNMSIYDQQDTPFDRVVEAINPTRSNKVHPLFQSMIIMQNTPQPSFKVEGVDAEIQINGTNTAKFDLTFEFWQGSNQDTLEGAIEYRKDLYKHEQIQQLLQQWLTLLSSIIATPNQSVGKLPILIDTEKNELLHLQSKKVTTKQEHIVHNFEQMVEQYRNEIAVTYDETSISYQQLNEKANQLARLLIDKGVKANDFITISLPRSLELITSILAVLKAGAAYVPIDPDYPEDRKQYIHRDAGAVMMITDKKQVEHGNQIVFDLQLHQTLTLYDSSNLEEVEGNEIYPSSPAYIIYTSGSTGKPKGVLVPHSNVVRLFASTNRWFSFDHDDVWTLFHSYAFDFSVWEIWGALLFGGKLVIVPYETTRNPQAFLQLLVKERVTVLNQTPSAFYQLMEAEKERIDLSDMLRIRYIIFGGEALELPRLESWYNLHAMSKTKLINMYGITETTVHVSYLELTKDIIRQSASSLIGEGIPDLGVYILDDYLQPVPKGVIGEMYVTGDGLAHGYLNQPALTAERFVANPYGSAGSRMYKTGDLAKWTEDGSLDYIGRSDHQVKIRGFRIELGEVNAALLQYPAIKQAVTTVLTMHGDKQLVSYFISHNEIDYKELRQFLQTRLPKYMVPNHFVRTDDIPLTNHGKLDMKALPKPEMETMQGDRHLPRTPQEEILTQLFAETLHLTEVSIDDSFFDLGGHSLLAVQLMKKIESTFGKELGIGVLFEAPTAAQLAKVIEGDAEEGASLQSLLGLRKTGSETPLFCVHPAGGLSWCYAGLMSKLDSRFPIYGLQAKGIKEKKNKPTSLVEMAKDYIQEIRSVQPKGPYRLLGWSLGGNVVHAMAVELQKQGEKIEFLVMMDSYPGHFISMNEEEAEDDALIAMLALGGYDPQEVKGDQLTIQSVKELLQEKGSVLASLDEETIENLKETYQNSVRIMSEYDPEVYEGDMIFFKSTIVPEWFKNDDPARWLPYVHGRMRQYDIACRHKDMCQPEPLAEIGEGIARELKCLIENKHLEGSLQT</sequence>
<dbReference type="InterPro" id="IPR001031">
    <property type="entry name" value="Thioesterase"/>
</dbReference>
<dbReference type="PANTHER" id="PTHR45527">
    <property type="entry name" value="NONRIBOSOMAL PEPTIDE SYNTHETASE"/>
    <property type="match status" value="1"/>
</dbReference>
<dbReference type="GO" id="GO:0003824">
    <property type="term" value="F:catalytic activity"/>
    <property type="evidence" value="ECO:0007669"/>
    <property type="project" value="InterPro"/>
</dbReference>
<dbReference type="SUPFAM" id="SSF56801">
    <property type="entry name" value="Acetyl-CoA synthetase-like"/>
    <property type="match status" value="2"/>
</dbReference>
<keyword evidence="4" id="KW-0597">Phosphoprotein</keyword>
<dbReference type="SUPFAM" id="SSF53474">
    <property type="entry name" value="alpha/beta-Hydrolases"/>
    <property type="match status" value="1"/>
</dbReference>
<feature type="domain" description="Carrier" evidence="5">
    <location>
        <begin position="957"/>
        <end position="1032"/>
    </location>
</feature>
<dbReference type="OrthoDB" id="9765680at2"/>
<dbReference type="NCBIfam" id="TIGR01733">
    <property type="entry name" value="AA-adenyl-dom"/>
    <property type="match status" value="2"/>
</dbReference>
<dbReference type="Pfam" id="PF13193">
    <property type="entry name" value="AMP-binding_C"/>
    <property type="match status" value="1"/>
</dbReference>
<dbReference type="InterPro" id="IPR020806">
    <property type="entry name" value="PKS_PP-bd"/>
</dbReference>
<dbReference type="InterPro" id="IPR020845">
    <property type="entry name" value="AMP-binding_CS"/>
</dbReference>
<dbReference type="PROSITE" id="PS00455">
    <property type="entry name" value="AMP_BINDING"/>
    <property type="match status" value="2"/>
</dbReference>
<dbReference type="Proteomes" id="UP000215137">
    <property type="component" value="Chromosome"/>
</dbReference>
<dbReference type="Gene3D" id="3.30.559.30">
    <property type="entry name" value="Nonribosomal peptide synthetase, condensation domain"/>
    <property type="match status" value="2"/>
</dbReference>
<dbReference type="FunFam" id="1.10.1200.10:FF:000005">
    <property type="entry name" value="Nonribosomal peptide synthetase 1"/>
    <property type="match status" value="1"/>
</dbReference>
<dbReference type="PANTHER" id="PTHR45527:SF14">
    <property type="entry name" value="PLIPASTATIN SYNTHASE SUBUNIT B"/>
    <property type="match status" value="1"/>
</dbReference>
<evidence type="ECO:0000256" key="2">
    <source>
        <dbReference type="ARBA" id="ARBA00006432"/>
    </source>
</evidence>
<dbReference type="Pfam" id="PF00668">
    <property type="entry name" value="Condensation"/>
    <property type="match status" value="2"/>
</dbReference>
<dbReference type="SMART" id="SM01294">
    <property type="entry name" value="PKS_PP_betabranch"/>
    <property type="match status" value="1"/>
</dbReference>
<dbReference type="InterPro" id="IPR025110">
    <property type="entry name" value="AMP-bd_C"/>
</dbReference>
<dbReference type="PROSITE" id="PS50075">
    <property type="entry name" value="CARRIER"/>
    <property type="match status" value="2"/>
</dbReference>
<dbReference type="Pfam" id="PF00975">
    <property type="entry name" value="Thioesterase"/>
    <property type="match status" value="1"/>
</dbReference>
<evidence type="ECO:0000259" key="5">
    <source>
        <dbReference type="PROSITE" id="PS50075"/>
    </source>
</evidence>
<dbReference type="Gene3D" id="3.40.50.1820">
    <property type="entry name" value="alpha/beta hydrolase"/>
    <property type="match status" value="1"/>
</dbReference>
<dbReference type="GO" id="GO:0005829">
    <property type="term" value="C:cytosol"/>
    <property type="evidence" value="ECO:0007669"/>
    <property type="project" value="TreeGrafter"/>
</dbReference>
<dbReference type="InterPro" id="IPR023213">
    <property type="entry name" value="CAT-like_dom_sf"/>
</dbReference>
<dbReference type="SUPFAM" id="SSF52777">
    <property type="entry name" value="CoA-dependent acyltransferases"/>
    <property type="match status" value="4"/>
</dbReference>
<keyword evidence="7" id="KW-1185">Reference proteome</keyword>
<evidence type="ECO:0000313" key="7">
    <source>
        <dbReference type="Proteomes" id="UP000215137"/>
    </source>
</evidence>
<dbReference type="Pfam" id="PF00501">
    <property type="entry name" value="AMP-binding"/>
    <property type="match status" value="2"/>
</dbReference>
<dbReference type="GO" id="GO:0043041">
    <property type="term" value="P:amino acid activation for nonribosomal peptide biosynthetic process"/>
    <property type="evidence" value="ECO:0007669"/>
    <property type="project" value="TreeGrafter"/>
</dbReference>
<dbReference type="KEGG" id="bko:CKF48_20580"/>
<proteinExistence type="inferred from homology"/>
<accession>A0A248TMN3</accession>
<dbReference type="InterPro" id="IPR001242">
    <property type="entry name" value="Condensation_dom"/>
</dbReference>
<dbReference type="FunFam" id="2.30.38.10:FF:000001">
    <property type="entry name" value="Non-ribosomal peptide synthetase PvdI"/>
    <property type="match status" value="1"/>
</dbReference>
<evidence type="ECO:0000313" key="6">
    <source>
        <dbReference type="EMBL" id="ASV69498.1"/>
    </source>
</evidence>
<dbReference type="Gene3D" id="1.10.1200.10">
    <property type="entry name" value="ACP-like"/>
    <property type="match status" value="1"/>
</dbReference>
<dbReference type="InterPro" id="IPR036736">
    <property type="entry name" value="ACP-like_sf"/>
</dbReference>
<dbReference type="InterPro" id="IPR029058">
    <property type="entry name" value="AB_hydrolase_fold"/>
</dbReference>
<dbReference type="GO" id="GO:0008610">
    <property type="term" value="P:lipid biosynthetic process"/>
    <property type="evidence" value="ECO:0007669"/>
    <property type="project" value="UniProtKB-ARBA"/>
</dbReference>
<dbReference type="Pfam" id="PF00550">
    <property type="entry name" value="PP-binding"/>
    <property type="match status" value="2"/>
</dbReference>
<protein>
    <recommendedName>
        <fullName evidence="5">Carrier domain-containing protein</fullName>
    </recommendedName>
</protein>
<dbReference type="InterPro" id="IPR042099">
    <property type="entry name" value="ANL_N_sf"/>
</dbReference>
<comment type="cofactor">
    <cofactor evidence="1">
        <name>pantetheine 4'-phosphate</name>
        <dbReference type="ChEBI" id="CHEBI:47942"/>
    </cofactor>
</comment>
<dbReference type="CDD" id="cd17643">
    <property type="entry name" value="A_NRPS_Cytc1-like"/>
    <property type="match status" value="1"/>
</dbReference>
<dbReference type="FunFam" id="3.30.300.30:FF:000015">
    <property type="entry name" value="Nonribosomal peptide synthase SidD"/>
    <property type="match status" value="1"/>
</dbReference>
<dbReference type="CDD" id="cd19538">
    <property type="entry name" value="LCL_NRPS"/>
    <property type="match status" value="1"/>
</dbReference>
<dbReference type="Gene3D" id="3.30.300.30">
    <property type="match status" value="2"/>
</dbReference>
<keyword evidence="3" id="KW-0596">Phosphopantetheine</keyword>
<dbReference type="InterPro" id="IPR000873">
    <property type="entry name" value="AMP-dep_synth/lig_dom"/>
</dbReference>
<dbReference type="InterPro" id="IPR010071">
    <property type="entry name" value="AA_adenyl_dom"/>
</dbReference>
<dbReference type="Gene3D" id="3.40.50.12780">
    <property type="entry name" value="N-terminal domain of ligase-like"/>
    <property type="match status" value="2"/>
</dbReference>
<dbReference type="FunFam" id="3.40.50.980:FF:000002">
    <property type="entry name" value="Enterobactin synthetase component F"/>
    <property type="match status" value="1"/>
</dbReference>
<gene>
    <name evidence="6" type="ORF">CKF48_20580</name>
</gene>
<dbReference type="Gene3D" id="3.30.559.10">
    <property type="entry name" value="Chloramphenicol acetyltransferase-like domain"/>
    <property type="match status" value="2"/>
</dbReference>
<dbReference type="RefSeq" id="WP_095373062.1">
    <property type="nucleotide sequence ID" value="NZ_CP022983.1"/>
</dbReference>
<evidence type="ECO:0000256" key="4">
    <source>
        <dbReference type="ARBA" id="ARBA00022553"/>
    </source>
</evidence>
<dbReference type="GO" id="GO:0031177">
    <property type="term" value="F:phosphopantetheine binding"/>
    <property type="evidence" value="ECO:0007669"/>
    <property type="project" value="InterPro"/>
</dbReference>
<dbReference type="SUPFAM" id="SSF47336">
    <property type="entry name" value="ACP-like"/>
    <property type="match status" value="2"/>
</dbReference>
<dbReference type="EMBL" id="CP022983">
    <property type="protein sequence ID" value="ASV69498.1"/>
    <property type="molecule type" value="Genomic_DNA"/>
</dbReference>
<dbReference type="FunFam" id="3.40.50.980:FF:000001">
    <property type="entry name" value="Non-ribosomal peptide synthetase"/>
    <property type="match status" value="2"/>
</dbReference>
<dbReference type="InterPro" id="IPR045851">
    <property type="entry name" value="AMP-bd_C_sf"/>
</dbReference>
<comment type="similarity">
    <text evidence="2">Belongs to the ATP-dependent AMP-binding enzyme family.</text>
</comment>
<dbReference type="FunFam" id="3.40.50.12780:FF:000012">
    <property type="entry name" value="Non-ribosomal peptide synthetase"/>
    <property type="match status" value="1"/>
</dbReference>